<comment type="caution">
    <text evidence="1">The sequence shown here is derived from an EMBL/GenBank/DDBJ whole genome shotgun (WGS) entry which is preliminary data.</text>
</comment>
<dbReference type="AlphaFoldDB" id="A0A8J7PHQ1"/>
<gene>
    <name evidence="1" type="ORF">J0M35_14425</name>
</gene>
<dbReference type="InterPro" id="IPR011990">
    <property type="entry name" value="TPR-like_helical_dom_sf"/>
</dbReference>
<evidence type="ECO:0000313" key="1">
    <source>
        <dbReference type="EMBL" id="MBN8661557.1"/>
    </source>
</evidence>
<name>A0A8J7PHQ1_9BACT</name>
<dbReference type="Gene3D" id="1.25.40.10">
    <property type="entry name" value="Tetratricopeptide repeat domain"/>
    <property type="match status" value="1"/>
</dbReference>
<evidence type="ECO:0000313" key="2">
    <source>
        <dbReference type="Proteomes" id="UP000664277"/>
    </source>
</evidence>
<sequence>MANPISDQGESSIEDASVEHALNNGDYQSAQNLIAKRQKTAAKQSLQCAYLATCMMEACLWQGRISEAQSNAKKAGQIIDYLMSGKAGLDSNQLLPLKELKTRYLDANAWLLEALGQDSKCYTCLDEAIAMMRDLRALDRATWRLSDCLAHKASMEAQNGELLKAKELMEEAIKQAQGSHSISKYTVGDLEENLGGLLYKLGDTQGAQEHFARAVAIKKDSDALQKRFSPHPYWLSPTYRYIKGAPWSSESFEGGLEHRRIDVGRASLEAYLMKDKATGKRAVRVGIKLINRTDSPLQFLPRKPELFVLNPKIAIGNMLDAASLAQTVETKSAKKADSIRQDGRNATRTMTTYYPNPYNYYNNNGRGRQGFWRSLLSDSGNTGVTQVPDFQAEAQAMQKAQQVEEAGRLLAEEIRKEGVGPCDVPPHGELNGFIFFELKSPDKATKVIFKVPVGDAQFEFRFDTLP</sequence>
<proteinExistence type="predicted"/>
<organism evidence="1 2">
    <name type="scientific">Candidatus Obscuribacter phosphatis</name>
    <dbReference type="NCBI Taxonomy" id="1906157"/>
    <lineage>
        <taxon>Bacteria</taxon>
        <taxon>Bacillati</taxon>
        <taxon>Candidatus Melainabacteria</taxon>
        <taxon>Candidatus Obscuribacterales</taxon>
        <taxon>Candidatus Obscuribacteraceae</taxon>
        <taxon>Candidatus Obscuribacter</taxon>
    </lineage>
</organism>
<accession>A0A8J7PHQ1</accession>
<dbReference type="Proteomes" id="UP000664277">
    <property type="component" value="Unassembled WGS sequence"/>
</dbReference>
<dbReference type="EMBL" id="JAFLCK010000021">
    <property type="protein sequence ID" value="MBN8661557.1"/>
    <property type="molecule type" value="Genomic_DNA"/>
</dbReference>
<protein>
    <submittedName>
        <fullName evidence="1">Tetratricopeptide repeat protein</fullName>
    </submittedName>
</protein>
<dbReference type="SUPFAM" id="SSF48452">
    <property type="entry name" value="TPR-like"/>
    <property type="match status" value="1"/>
</dbReference>
<reference evidence="1" key="1">
    <citation type="submission" date="2021-02" db="EMBL/GenBank/DDBJ databases">
        <title>Genome-Resolved Metagenomics of a Microbial Community Performing Photosynthetic Biological Nutrient Removal.</title>
        <authorList>
            <person name="Mcdaniel E.A."/>
        </authorList>
    </citation>
    <scope>NUCLEOTIDE SEQUENCE</scope>
    <source>
        <strain evidence="1">UWPOB_OBS1</strain>
    </source>
</reference>